<dbReference type="RefSeq" id="WP_342695021.1">
    <property type="nucleotide sequence ID" value="NZ_JBCGDO010000003.1"/>
</dbReference>
<dbReference type="Pfam" id="PF13568">
    <property type="entry name" value="OMP_b-brl_2"/>
    <property type="match status" value="1"/>
</dbReference>
<accession>A0ABU9N246</accession>
<proteinExistence type="predicted"/>
<name>A0ABU9N246_9FLAO</name>
<dbReference type="InterPro" id="IPR025665">
    <property type="entry name" value="Beta-barrel_OMP_2"/>
</dbReference>
<evidence type="ECO:0000256" key="1">
    <source>
        <dbReference type="SAM" id="SignalP"/>
    </source>
</evidence>
<feature type="signal peptide" evidence="1">
    <location>
        <begin position="1"/>
        <end position="18"/>
    </location>
</feature>
<keyword evidence="1" id="KW-0732">Signal</keyword>
<feature type="chain" id="PRO_5046985580" evidence="1">
    <location>
        <begin position="19"/>
        <end position="230"/>
    </location>
</feature>
<feature type="domain" description="Outer membrane protein beta-barrel" evidence="2">
    <location>
        <begin position="19"/>
        <end position="205"/>
    </location>
</feature>
<dbReference type="Proteomes" id="UP001460072">
    <property type="component" value="Unassembled WGS sequence"/>
</dbReference>
<keyword evidence="4" id="KW-1185">Reference proteome</keyword>
<evidence type="ECO:0000313" key="3">
    <source>
        <dbReference type="EMBL" id="MEM0541794.1"/>
    </source>
</evidence>
<reference evidence="3 4" key="1">
    <citation type="submission" date="2024-03" db="EMBL/GenBank/DDBJ databases">
        <title>Two novel species of the genus Flavobacterium exhibiting potentially degradation of complex polysaccharides.</title>
        <authorList>
            <person name="Lian X."/>
        </authorList>
    </citation>
    <scope>NUCLEOTIDE SEQUENCE [LARGE SCALE GENOMIC DNA]</scope>
    <source>
        <strain evidence="4">j3</strain>
    </source>
</reference>
<protein>
    <submittedName>
        <fullName evidence="3">Porin family protein</fullName>
    </submittedName>
</protein>
<comment type="caution">
    <text evidence="3">The sequence shown here is derived from an EMBL/GenBank/DDBJ whole genome shotgun (WGS) entry which is preliminary data.</text>
</comment>
<organism evidence="3 4">
    <name type="scientific">Flavobacterium aureirubrum</name>
    <dbReference type="NCBI Taxonomy" id="3133147"/>
    <lineage>
        <taxon>Bacteria</taxon>
        <taxon>Pseudomonadati</taxon>
        <taxon>Bacteroidota</taxon>
        <taxon>Flavobacteriia</taxon>
        <taxon>Flavobacteriales</taxon>
        <taxon>Flavobacteriaceae</taxon>
        <taxon>Flavobacterium</taxon>
    </lineage>
</organism>
<evidence type="ECO:0000313" key="4">
    <source>
        <dbReference type="Proteomes" id="UP001460072"/>
    </source>
</evidence>
<dbReference type="EMBL" id="JBCGDO010000003">
    <property type="protein sequence ID" value="MEM0541794.1"/>
    <property type="molecule type" value="Genomic_DNA"/>
</dbReference>
<gene>
    <name evidence="3" type="ORF">WFZ85_04140</name>
</gene>
<evidence type="ECO:0000259" key="2">
    <source>
        <dbReference type="Pfam" id="PF13568"/>
    </source>
</evidence>
<sequence>MRILLFIIPFFVSLSVLAQKDEIDFDAVDSLYREDQFYINFTYNSVRKSPDGFDQNKFSPGISLGFLRDMPINKDRTLAIAAGLGYSIASYNHNLIINTSAANNQYSIIGEGVDYTTDRLTLHFIDLPIEFRWRTSTPENHQFWRIYTGIKLSYLLHDSYKYESATLNIKSTGNTDLNAFHYGAYAAVGWNTWNLYLYYGFNPLFKSSAQIQNRSIEMSALNIGLMFYIL</sequence>